<reference evidence="1" key="1">
    <citation type="submission" date="2021-04" db="EMBL/GenBank/DDBJ databases">
        <authorList>
            <consortium name="Molecular Ecology Group"/>
        </authorList>
    </citation>
    <scope>NUCLEOTIDE SEQUENCE</scope>
</reference>
<sequence>MSADVEKTHLEIKPEEIKVEEEENTLLESESLIDCPTVEIDSDMNQDEDTVCLENDDYIRQSESDLNVFRDSSTTSTADVSFTSDVRTAERHDTSHGYGLE</sequence>
<keyword evidence="2" id="KW-1185">Reference proteome</keyword>
<dbReference type="Proteomes" id="UP000678393">
    <property type="component" value="Unassembled WGS sequence"/>
</dbReference>
<comment type="caution">
    <text evidence="1">The sequence shown here is derived from an EMBL/GenBank/DDBJ whole genome shotgun (WGS) entry which is preliminary data.</text>
</comment>
<protein>
    <submittedName>
        <fullName evidence="1">Uncharacterized protein</fullName>
    </submittedName>
</protein>
<dbReference type="AlphaFoldDB" id="A0A8S4A1M7"/>
<feature type="non-terminal residue" evidence="1">
    <location>
        <position position="101"/>
    </location>
</feature>
<gene>
    <name evidence="1" type="ORF">CUNI_LOCUS19770</name>
</gene>
<organism evidence="1 2">
    <name type="scientific">Candidula unifasciata</name>
    <dbReference type="NCBI Taxonomy" id="100452"/>
    <lineage>
        <taxon>Eukaryota</taxon>
        <taxon>Metazoa</taxon>
        <taxon>Spiralia</taxon>
        <taxon>Lophotrochozoa</taxon>
        <taxon>Mollusca</taxon>
        <taxon>Gastropoda</taxon>
        <taxon>Heterobranchia</taxon>
        <taxon>Euthyneura</taxon>
        <taxon>Panpulmonata</taxon>
        <taxon>Eupulmonata</taxon>
        <taxon>Stylommatophora</taxon>
        <taxon>Helicina</taxon>
        <taxon>Helicoidea</taxon>
        <taxon>Geomitridae</taxon>
        <taxon>Candidula</taxon>
    </lineage>
</organism>
<evidence type="ECO:0000313" key="2">
    <source>
        <dbReference type="Proteomes" id="UP000678393"/>
    </source>
</evidence>
<evidence type="ECO:0000313" key="1">
    <source>
        <dbReference type="EMBL" id="CAG5134212.1"/>
    </source>
</evidence>
<accession>A0A8S4A1M7</accession>
<name>A0A8S4A1M7_9EUPU</name>
<proteinExistence type="predicted"/>
<dbReference type="EMBL" id="CAJHNH020006902">
    <property type="protein sequence ID" value="CAG5134212.1"/>
    <property type="molecule type" value="Genomic_DNA"/>
</dbReference>